<evidence type="ECO:0000313" key="2">
    <source>
        <dbReference type="EMBL" id="TEY67430.1"/>
    </source>
</evidence>
<sequence length="214" mass="24046">MDDMLESYQFLVTQLENESTSPDLPLNMENYSSKESFAGESDLSMVQLDESSQLLASNLAHQPLGSSSPGVKTPVRTVQRQVVQSRLKPPRSNKERIESHTHVSSTHNPILSSQEPSFFPLEYPPYPTNDVNFDEWTDYTTYYGTATEPELLSLLSNEENASLHKKYFTPRSVDDANSKNSSSCEKTVTLRPRRNDFGAITSQPVQSTSMIEES</sequence>
<keyword evidence="3" id="KW-1185">Reference proteome</keyword>
<dbReference type="OrthoDB" id="3551419at2759"/>
<accession>A0A4Y8D481</accession>
<dbReference type="AlphaFoldDB" id="A0A4Y8D481"/>
<feature type="region of interest" description="Disordered" evidence="1">
    <location>
        <begin position="16"/>
        <end position="44"/>
    </location>
</feature>
<feature type="region of interest" description="Disordered" evidence="1">
    <location>
        <begin position="82"/>
        <end position="110"/>
    </location>
</feature>
<dbReference type="Proteomes" id="UP000297299">
    <property type="component" value="Unassembled WGS sequence"/>
</dbReference>
<feature type="compositionally biased region" description="Polar residues" evidence="1">
    <location>
        <begin position="200"/>
        <end position="214"/>
    </location>
</feature>
<proteinExistence type="predicted"/>
<organism evidence="2 3">
    <name type="scientific">Botryotinia calthae</name>
    <dbReference type="NCBI Taxonomy" id="38488"/>
    <lineage>
        <taxon>Eukaryota</taxon>
        <taxon>Fungi</taxon>
        <taxon>Dikarya</taxon>
        <taxon>Ascomycota</taxon>
        <taxon>Pezizomycotina</taxon>
        <taxon>Leotiomycetes</taxon>
        <taxon>Helotiales</taxon>
        <taxon>Sclerotiniaceae</taxon>
        <taxon>Botryotinia</taxon>
    </lineage>
</organism>
<comment type="caution">
    <text evidence="2">The sequence shown here is derived from an EMBL/GenBank/DDBJ whole genome shotgun (WGS) entry which is preliminary data.</text>
</comment>
<name>A0A4Y8D481_9HELO</name>
<reference evidence="2 3" key="1">
    <citation type="submission" date="2017-11" db="EMBL/GenBank/DDBJ databases">
        <title>Comparative genomics of Botrytis spp.</title>
        <authorList>
            <person name="Valero-Jimenez C.A."/>
            <person name="Tapia P."/>
            <person name="Veloso J."/>
            <person name="Silva-Moreno E."/>
            <person name="Staats M."/>
            <person name="Valdes J.H."/>
            <person name="Van Kan J.A.L."/>
        </authorList>
    </citation>
    <scope>NUCLEOTIDE SEQUENCE [LARGE SCALE GENOMIC DNA]</scope>
    <source>
        <strain evidence="2 3">MUCL2830</strain>
    </source>
</reference>
<evidence type="ECO:0000256" key="1">
    <source>
        <dbReference type="SAM" id="MobiDB-lite"/>
    </source>
</evidence>
<dbReference type="EMBL" id="PHWZ01000126">
    <property type="protein sequence ID" value="TEY67430.1"/>
    <property type="molecule type" value="Genomic_DNA"/>
</dbReference>
<feature type="compositionally biased region" description="Basic and acidic residues" evidence="1">
    <location>
        <begin position="92"/>
        <end position="101"/>
    </location>
</feature>
<gene>
    <name evidence="2" type="ORF">BOTCAL_0126g00210</name>
</gene>
<protein>
    <submittedName>
        <fullName evidence="2">Uncharacterized protein</fullName>
    </submittedName>
</protein>
<feature type="region of interest" description="Disordered" evidence="1">
    <location>
        <begin position="171"/>
        <end position="214"/>
    </location>
</feature>
<evidence type="ECO:0000313" key="3">
    <source>
        <dbReference type="Proteomes" id="UP000297299"/>
    </source>
</evidence>